<evidence type="ECO:0000313" key="2">
    <source>
        <dbReference type="EMBL" id="CAB4914323.1"/>
    </source>
</evidence>
<dbReference type="InterPro" id="IPR027981">
    <property type="entry name" value="DUF4446"/>
</dbReference>
<feature type="transmembrane region" description="Helical" evidence="1">
    <location>
        <begin position="6"/>
        <end position="30"/>
    </location>
</feature>
<keyword evidence="1" id="KW-0812">Transmembrane</keyword>
<name>A0A6J7HBT5_9ZZZZ</name>
<gene>
    <name evidence="2" type="ORF">UFOPK3674_00130</name>
</gene>
<accession>A0A6J7HBT5</accession>
<dbReference type="AlphaFoldDB" id="A0A6J7HBT5"/>
<protein>
    <submittedName>
        <fullName evidence="2">Unannotated protein</fullName>
    </submittedName>
</protein>
<dbReference type="EMBL" id="CAFBMX010000001">
    <property type="protein sequence ID" value="CAB4914323.1"/>
    <property type="molecule type" value="Genomic_DNA"/>
</dbReference>
<proteinExistence type="predicted"/>
<keyword evidence="1" id="KW-0472">Membrane</keyword>
<evidence type="ECO:0000256" key="1">
    <source>
        <dbReference type="SAM" id="Phobius"/>
    </source>
</evidence>
<keyword evidence="1" id="KW-1133">Transmembrane helix</keyword>
<reference evidence="2" key="1">
    <citation type="submission" date="2020-05" db="EMBL/GenBank/DDBJ databases">
        <authorList>
            <person name="Chiriac C."/>
            <person name="Salcher M."/>
            <person name="Ghai R."/>
            <person name="Kavagutti S V."/>
        </authorList>
    </citation>
    <scope>NUCLEOTIDE SEQUENCE</scope>
</reference>
<sequence>MNELSQTTGIVAVAAAVVALLALVLALVLWRSVRRLRADQRAVLGDERRDLVAHAAELDRQFRALHEWVIDVATRIQRRTDRVETRLNQTLAHTAVVRYDAYNEMTGHQSVSIALLDAERRGIVLSSIHHRDQARLYIKQVEHGQGSIPLTPEEEEAVRAALAREVPDRAFEAGEQP</sequence>
<dbReference type="Pfam" id="PF14584">
    <property type="entry name" value="DUF4446"/>
    <property type="match status" value="1"/>
</dbReference>
<organism evidence="2">
    <name type="scientific">freshwater metagenome</name>
    <dbReference type="NCBI Taxonomy" id="449393"/>
    <lineage>
        <taxon>unclassified sequences</taxon>
        <taxon>metagenomes</taxon>
        <taxon>ecological metagenomes</taxon>
    </lineage>
</organism>